<dbReference type="AlphaFoldDB" id="A0A2W7MKD5"/>
<feature type="binding site" evidence="11">
    <location>
        <position position="244"/>
    </location>
    <ligand>
        <name>sn-glycerol 3-phosphate</name>
        <dbReference type="ChEBI" id="CHEBI:57597"/>
    </ligand>
</feature>
<feature type="binding site" evidence="11">
    <location>
        <position position="82"/>
    </location>
    <ligand>
        <name>glycerol</name>
        <dbReference type="ChEBI" id="CHEBI:17754"/>
    </ligand>
</feature>
<keyword evidence="16" id="KW-1185">Reference proteome</keyword>
<gene>
    <name evidence="11" type="primary">glpK</name>
    <name evidence="15" type="ORF">C7437_101904</name>
</gene>
<dbReference type="GO" id="GO:0004370">
    <property type="term" value="F:glycerol kinase activity"/>
    <property type="evidence" value="ECO:0007669"/>
    <property type="project" value="UniProtKB-UniRule"/>
</dbReference>
<feature type="binding site" evidence="11">
    <location>
        <position position="16"/>
    </location>
    <ligand>
        <name>ADP</name>
        <dbReference type="ChEBI" id="CHEBI:456216"/>
    </ligand>
</feature>
<dbReference type="PANTHER" id="PTHR10196">
    <property type="entry name" value="SUGAR KINASE"/>
    <property type="match status" value="1"/>
</dbReference>
<feature type="binding site" evidence="11">
    <location>
        <position position="266"/>
    </location>
    <ligand>
        <name>ADP</name>
        <dbReference type="ChEBI" id="CHEBI:456216"/>
    </ligand>
</feature>
<feature type="binding site" evidence="11">
    <location>
        <position position="82"/>
    </location>
    <ligand>
        <name>sn-glycerol 3-phosphate</name>
        <dbReference type="ChEBI" id="CHEBI:57597"/>
    </ligand>
</feature>
<evidence type="ECO:0000259" key="14">
    <source>
        <dbReference type="Pfam" id="PF02782"/>
    </source>
</evidence>
<dbReference type="PROSITE" id="PS00445">
    <property type="entry name" value="FGGY_KINASES_2"/>
    <property type="match status" value="1"/>
</dbReference>
<dbReference type="Pfam" id="PF02782">
    <property type="entry name" value="FGGY_C"/>
    <property type="match status" value="1"/>
</dbReference>
<dbReference type="InterPro" id="IPR018483">
    <property type="entry name" value="Carb_kinase_FGGY_CS"/>
</dbReference>
<comment type="caution">
    <text evidence="11">Lacks conserved residue(s) required for the propagation of feature annotation.</text>
</comment>
<dbReference type="RefSeq" id="WP_111438404.1">
    <property type="nucleotide sequence ID" value="NZ_QKZI01000001.1"/>
</dbReference>
<feature type="binding site" evidence="11">
    <location>
        <position position="244"/>
    </location>
    <ligand>
        <name>glycerol</name>
        <dbReference type="ChEBI" id="CHEBI:17754"/>
    </ligand>
</feature>
<comment type="similarity">
    <text evidence="2 11 12">Belongs to the FGGY kinase family.</text>
</comment>
<feature type="domain" description="Carbohydrate kinase FGGY C-terminal" evidence="14">
    <location>
        <begin position="261"/>
        <end position="449"/>
    </location>
</feature>
<keyword evidence="5 11" id="KW-0418">Kinase</keyword>
<dbReference type="GO" id="GO:0006072">
    <property type="term" value="P:glycerol-3-phosphate metabolic process"/>
    <property type="evidence" value="ECO:0007669"/>
    <property type="project" value="InterPro"/>
</dbReference>
<evidence type="ECO:0000313" key="15">
    <source>
        <dbReference type="EMBL" id="PZX07782.1"/>
    </source>
</evidence>
<dbReference type="InterPro" id="IPR018485">
    <property type="entry name" value="FGGY_C"/>
</dbReference>
<evidence type="ECO:0000256" key="1">
    <source>
        <dbReference type="ARBA" id="ARBA00005190"/>
    </source>
</evidence>
<evidence type="ECO:0000256" key="10">
    <source>
        <dbReference type="ARBA" id="ARBA00063665"/>
    </source>
</evidence>
<evidence type="ECO:0000256" key="11">
    <source>
        <dbReference type="HAMAP-Rule" id="MF_00186"/>
    </source>
</evidence>
<dbReference type="Proteomes" id="UP000248646">
    <property type="component" value="Unassembled WGS sequence"/>
</dbReference>
<feature type="binding site" evidence="11">
    <location>
        <position position="410"/>
    </location>
    <ligand>
        <name>ADP</name>
        <dbReference type="ChEBI" id="CHEBI:456216"/>
    </ligand>
</feature>
<feature type="domain" description="Carbohydrate kinase FGGY N-terminal" evidence="13">
    <location>
        <begin position="4"/>
        <end position="251"/>
    </location>
</feature>
<dbReference type="GO" id="GO:0005524">
    <property type="term" value="F:ATP binding"/>
    <property type="evidence" value="ECO:0007669"/>
    <property type="project" value="UniProtKB-UniRule"/>
</dbReference>
<dbReference type="PIRSF" id="PIRSF000538">
    <property type="entry name" value="GlpK"/>
    <property type="match status" value="1"/>
</dbReference>
<dbReference type="InterPro" id="IPR000577">
    <property type="entry name" value="Carb_kinase_FGGY"/>
</dbReference>
<comment type="caution">
    <text evidence="15">The sequence shown here is derived from an EMBL/GenBank/DDBJ whole genome shotgun (WGS) entry which is preliminary data.</text>
</comment>
<dbReference type="FunFam" id="3.30.420.40:FF:000007">
    <property type="entry name" value="Glycerol kinase"/>
    <property type="match status" value="1"/>
</dbReference>
<accession>A0A2W7MKD5</accession>
<feature type="binding site" evidence="11">
    <location>
        <position position="12"/>
    </location>
    <ligand>
        <name>sn-glycerol 3-phosphate</name>
        <dbReference type="ChEBI" id="CHEBI:57597"/>
    </ligand>
</feature>
<dbReference type="PROSITE" id="PS00933">
    <property type="entry name" value="FGGY_KINASES_1"/>
    <property type="match status" value="1"/>
</dbReference>
<feature type="binding site" evidence="11">
    <location>
        <position position="410"/>
    </location>
    <ligand>
        <name>ATP</name>
        <dbReference type="ChEBI" id="CHEBI:30616"/>
    </ligand>
</feature>
<comment type="activity regulation">
    <text evidence="11">Activated by phosphorylation and inhibited by fructose 1,6-bisphosphate (FBP).</text>
</comment>
<feature type="binding site" evidence="11">
    <location>
        <position position="309"/>
    </location>
    <ligand>
        <name>ADP</name>
        <dbReference type="ChEBI" id="CHEBI:456216"/>
    </ligand>
</feature>
<evidence type="ECO:0000259" key="13">
    <source>
        <dbReference type="Pfam" id="PF00370"/>
    </source>
</evidence>
<keyword evidence="4 11" id="KW-0547">Nucleotide-binding</keyword>
<dbReference type="Gene3D" id="3.30.420.40">
    <property type="match status" value="2"/>
</dbReference>
<name>A0A2W7MKD5_9BACI</name>
<dbReference type="FunFam" id="3.30.420.40:FF:000008">
    <property type="entry name" value="Glycerol kinase"/>
    <property type="match status" value="1"/>
</dbReference>
<evidence type="ECO:0000256" key="12">
    <source>
        <dbReference type="RuleBase" id="RU003733"/>
    </source>
</evidence>
<feature type="binding site" evidence="11">
    <location>
        <position position="134"/>
    </location>
    <ligand>
        <name>glycerol</name>
        <dbReference type="ChEBI" id="CHEBI:17754"/>
    </ligand>
</feature>
<dbReference type="HAMAP" id="MF_00186">
    <property type="entry name" value="Glycerol_kin"/>
    <property type="match status" value="1"/>
</dbReference>
<dbReference type="Pfam" id="PF00370">
    <property type="entry name" value="FGGY_N"/>
    <property type="match status" value="1"/>
</dbReference>
<feature type="binding site" evidence="11">
    <location>
        <position position="12"/>
    </location>
    <ligand>
        <name>ATP</name>
        <dbReference type="ChEBI" id="CHEBI:30616"/>
    </ligand>
</feature>
<dbReference type="SUPFAM" id="SSF53067">
    <property type="entry name" value="Actin-like ATPase domain"/>
    <property type="match status" value="2"/>
</dbReference>
<sequence>MGKYILSIDQGTTSSRAILFNKQGNIVHAAQKEFKQYFPKSGWVEHDAREIWGSVLAVLAAVLTESGNQPEDIHAIGITNQRETTVIWNKKTGKPVYNAIVWQSRQTQGIIDELKNQNLDAFFKEKTGLMLDPYFSATKVKWILDNVEGAREQAEAGELLFGTIDTWLIWKLSNGKVHVTDYSNASRTMLYNIYEQQWDQEICEKLNIPMSLLPKVASSSEVYAQTDPSVFFGKQIDIAGAAGDQQAALFGQCCFEKGMAKNTYGTGCFMLLNTGEEAIASPSGLLTTIAWGLNGKVTYALEGSVFVAGSAIQWLRDGLRMVKKASDSENYAKRVDSTEGVYVVPAFVGLGTPYWDSDARGAIFGLTRGTTKEHFIRATLESLAYQTKDVLATMEKDSGVNVEILRVDGGAVGNEFLMQFQSDMLDLPVELAKLNETTALGAAFLAGLATGFWKDEHELIKMRESQKLYEPKMDDKNRNHLYSGWKKAVEATRVFKVSDEGVE</sequence>
<evidence type="ECO:0000256" key="2">
    <source>
        <dbReference type="ARBA" id="ARBA00009156"/>
    </source>
</evidence>
<feature type="binding site" evidence="11">
    <location>
        <position position="245"/>
    </location>
    <ligand>
        <name>glycerol</name>
        <dbReference type="ChEBI" id="CHEBI:17754"/>
    </ligand>
</feature>
<evidence type="ECO:0000256" key="7">
    <source>
        <dbReference type="ARBA" id="ARBA00022840"/>
    </source>
</evidence>
<comment type="subunit">
    <text evidence="10 11">Homotetramer and homodimer (in equilibrium).</text>
</comment>
<dbReference type="UniPathway" id="UPA00618">
    <property type="reaction ID" value="UER00672"/>
</dbReference>
<evidence type="ECO:0000256" key="3">
    <source>
        <dbReference type="ARBA" id="ARBA00022679"/>
    </source>
</evidence>
<feature type="binding site" evidence="11">
    <location>
        <position position="309"/>
    </location>
    <ligand>
        <name>ATP</name>
        <dbReference type="ChEBI" id="CHEBI:30616"/>
    </ligand>
</feature>
<feature type="binding site" evidence="11">
    <location>
        <position position="414"/>
    </location>
    <ligand>
        <name>ADP</name>
        <dbReference type="ChEBI" id="CHEBI:456216"/>
    </ligand>
</feature>
<evidence type="ECO:0000256" key="8">
    <source>
        <dbReference type="ARBA" id="ARBA00052101"/>
    </source>
</evidence>
<keyword evidence="3 11" id="KW-0808">Transferase</keyword>
<dbReference type="OrthoDB" id="9805576at2"/>
<feature type="binding site" evidence="11">
    <location>
        <position position="12"/>
    </location>
    <ligand>
        <name>ADP</name>
        <dbReference type="ChEBI" id="CHEBI:456216"/>
    </ligand>
</feature>
<dbReference type="PANTHER" id="PTHR10196:SF69">
    <property type="entry name" value="GLYCEROL KINASE"/>
    <property type="match status" value="1"/>
</dbReference>
<feature type="binding site" evidence="11">
    <location>
        <position position="83"/>
    </location>
    <ligand>
        <name>sn-glycerol 3-phosphate</name>
        <dbReference type="ChEBI" id="CHEBI:57597"/>
    </ligand>
</feature>
<dbReference type="EMBL" id="QKZI01000001">
    <property type="protein sequence ID" value="PZX07782.1"/>
    <property type="molecule type" value="Genomic_DNA"/>
</dbReference>
<protein>
    <recommendedName>
        <fullName evidence="11">Glycerol kinase</fullName>
        <ecNumber evidence="11">2.7.1.30</ecNumber>
    </recommendedName>
    <alternativeName>
        <fullName evidence="11">ATP:glycerol 3-phosphotransferase</fullName>
    </alternativeName>
    <alternativeName>
        <fullName evidence="11">Glycerokinase</fullName>
        <shortName evidence="11">GK</shortName>
    </alternativeName>
</protein>
<dbReference type="InterPro" id="IPR043129">
    <property type="entry name" value="ATPase_NBD"/>
</dbReference>
<feature type="binding site" evidence="11">
    <location>
        <position position="266"/>
    </location>
    <ligand>
        <name>ATP</name>
        <dbReference type="ChEBI" id="CHEBI:30616"/>
    </ligand>
</feature>
<proteinExistence type="inferred from homology"/>
<feature type="binding site" evidence="11">
    <location>
        <position position="313"/>
    </location>
    <ligand>
        <name>ATP</name>
        <dbReference type="ChEBI" id="CHEBI:30616"/>
    </ligand>
</feature>
<feature type="binding site" evidence="11">
    <location>
        <position position="134"/>
    </location>
    <ligand>
        <name>sn-glycerol 3-phosphate</name>
        <dbReference type="ChEBI" id="CHEBI:57597"/>
    </ligand>
</feature>
<dbReference type="GO" id="GO:0005829">
    <property type="term" value="C:cytosol"/>
    <property type="evidence" value="ECO:0007669"/>
    <property type="project" value="TreeGrafter"/>
</dbReference>
<organism evidence="15 16">
    <name type="scientific">Psychrobacillus insolitus</name>
    <dbReference type="NCBI Taxonomy" id="1461"/>
    <lineage>
        <taxon>Bacteria</taxon>
        <taxon>Bacillati</taxon>
        <taxon>Bacillota</taxon>
        <taxon>Bacilli</taxon>
        <taxon>Bacillales</taxon>
        <taxon>Bacillaceae</taxon>
        <taxon>Psychrobacillus</taxon>
    </lineage>
</organism>
<keyword evidence="7 11" id="KW-0067">ATP-binding</keyword>
<evidence type="ECO:0000256" key="4">
    <source>
        <dbReference type="ARBA" id="ARBA00022741"/>
    </source>
</evidence>
<evidence type="ECO:0000256" key="5">
    <source>
        <dbReference type="ARBA" id="ARBA00022777"/>
    </source>
</evidence>
<evidence type="ECO:0000256" key="9">
    <source>
        <dbReference type="ARBA" id="ARBA00054633"/>
    </source>
</evidence>
<dbReference type="EC" id="2.7.1.30" evidence="11"/>
<reference evidence="15 16" key="1">
    <citation type="submission" date="2018-06" db="EMBL/GenBank/DDBJ databases">
        <title>Genomic Encyclopedia of Type Strains, Phase IV (KMG-IV): sequencing the most valuable type-strain genomes for metagenomic binning, comparative biology and taxonomic classification.</title>
        <authorList>
            <person name="Goeker M."/>
        </authorList>
    </citation>
    <scope>NUCLEOTIDE SEQUENCE [LARGE SCALE GENOMIC DNA]</scope>
    <source>
        <strain evidence="15 16">DSM 5</strain>
    </source>
</reference>
<dbReference type="CDD" id="cd07786">
    <property type="entry name" value="FGGY_EcGK_like"/>
    <property type="match status" value="1"/>
</dbReference>
<comment type="catalytic activity">
    <reaction evidence="8 11">
        <text>glycerol + ATP = sn-glycerol 3-phosphate + ADP + H(+)</text>
        <dbReference type="Rhea" id="RHEA:21644"/>
        <dbReference type="ChEBI" id="CHEBI:15378"/>
        <dbReference type="ChEBI" id="CHEBI:17754"/>
        <dbReference type="ChEBI" id="CHEBI:30616"/>
        <dbReference type="ChEBI" id="CHEBI:57597"/>
        <dbReference type="ChEBI" id="CHEBI:456216"/>
        <dbReference type="EC" id="2.7.1.30"/>
    </reaction>
</comment>
<dbReference type="InterPro" id="IPR005999">
    <property type="entry name" value="Glycerol_kin"/>
</dbReference>
<keyword evidence="6 11" id="KW-0319">Glycerol metabolism</keyword>
<dbReference type="NCBIfam" id="NF000756">
    <property type="entry name" value="PRK00047.1"/>
    <property type="match status" value="1"/>
</dbReference>
<feature type="binding site" evidence="11">
    <location>
        <position position="14"/>
    </location>
    <ligand>
        <name>ATP</name>
        <dbReference type="ChEBI" id="CHEBI:30616"/>
    </ligand>
</feature>
<evidence type="ECO:0000256" key="6">
    <source>
        <dbReference type="ARBA" id="ARBA00022798"/>
    </source>
</evidence>
<comment type="function">
    <text evidence="9 11">Key enzyme in the regulation of glycerol uptake and metabolism. Catalyzes the phosphorylation of glycerol to yield sn-glycerol 3-phosphate.</text>
</comment>
<dbReference type="InterPro" id="IPR018484">
    <property type="entry name" value="FGGY_N"/>
</dbReference>
<evidence type="ECO:0000313" key="16">
    <source>
        <dbReference type="Proteomes" id="UP000248646"/>
    </source>
</evidence>
<dbReference type="NCBIfam" id="TIGR01311">
    <property type="entry name" value="glycerol_kin"/>
    <property type="match status" value="1"/>
</dbReference>
<feature type="binding site" evidence="11">
    <location>
        <position position="13"/>
    </location>
    <ligand>
        <name>ATP</name>
        <dbReference type="ChEBI" id="CHEBI:30616"/>
    </ligand>
</feature>
<feature type="binding site" evidence="11">
    <location>
        <position position="83"/>
    </location>
    <ligand>
        <name>glycerol</name>
        <dbReference type="ChEBI" id="CHEBI:17754"/>
    </ligand>
</feature>
<comment type="pathway">
    <text evidence="1 11">Polyol metabolism; glycerol degradation via glycerol kinase pathway; sn-glycerol 3-phosphate from glycerol: step 1/1.</text>
</comment>
<dbReference type="GO" id="GO:0019563">
    <property type="term" value="P:glycerol catabolic process"/>
    <property type="evidence" value="ECO:0007669"/>
    <property type="project" value="UniProtKB-UniRule"/>
</dbReference>